<dbReference type="HOGENOM" id="CLU_1252346_0_0_1"/>
<proteinExistence type="predicted"/>
<dbReference type="EnsemblPlants" id="OGLUM09G10810.1">
    <property type="protein sequence ID" value="OGLUM09G10810.1"/>
    <property type="gene ID" value="OGLUM09G10810"/>
</dbReference>
<feature type="compositionally biased region" description="Low complexity" evidence="1">
    <location>
        <begin position="207"/>
        <end position="221"/>
    </location>
</feature>
<dbReference type="Proteomes" id="UP000026961">
    <property type="component" value="Chromosome 9"/>
</dbReference>
<feature type="compositionally biased region" description="Low complexity" evidence="1">
    <location>
        <begin position="1"/>
        <end position="13"/>
    </location>
</feature>
<feature type="compositionally biased region" description="Basic residues" evidence="1">
    <location>
        <begin position="106"/>
        <end position="122"/>
    </location>
</feature>
<accession>A0A0E0B304</accession>
<dbReference type="Gramene" id="OGLUM09G10810.1">
    <property type="protein sequence ID" value="OGLUM09G10810.1"/>
    <property type="gene ID" value="OGLUM09G10810"/>
</dbReference>
<dbReference type="AlphaFoldDB" id="A0A0E0B304"/>
<keyword evidence="3" id="KW-1185">Reference proteome</keyword>
<feature type="compositionally biased region" description="Low complexity" evidence="1">
    <location>
        <begin position="123"/>
        <end position="142"/>
    </location>
</feature>
<evidence type="ECO:0000313" key="2">
    <source>
        <dbReference type="EnsemblPlants" id="OGLUM09G10810.1"/>
    </source>
</evidence>
<feature type="compositionally biased region" description="Low complexity" evidence="1">
    <location>
        <begin position="66"/>
        <end position="79"/>
    </location>
</feature>
<feature type="compositionally biased region" description="Gly residues" evidence="1">
    <location>
        <begin position="86"/>
        <end position="96"/>
    </location>
</feature>
<evidence type="ECO:0000256" key="1">
    <source>
        <dbReference type="SAM" id="MobiDB-lite"/>
    </source>
</evidence>
<name>A0A0E0B304_9ORYZ</name>
<evidence type="ECO:0000313" key="3">
    <source>
        <dbReference type="Proteomes" id="UP000026961"/>
    </source>
</evidence>
<protein>
    <submittedName>
        <fullName evidence="2">Uncharacterized protein</fullName>
    </submittedName>
</protein>
<reference evidence="2" key="1">
    <citation type="submission" date="2015-04" db="UniProtKB">
        <authorList>
            <consortium name="EnsemblPlants"/>
        </authorList>
    </citation>
    <scope>IDENTIFICATION</scope>
</reference>
<reference evidence="2" key="2">
    <citation type="submission" date="2018-05" db="EMBL/GenBank/DDBJ databases">
        <title>OgluRS3 (Oryza glumaepatula Reference Sequence Version 3).</title>
        <authorList>
            <person name="Zhang J."/>
            <person name="Kudrna D."/>
            <person name="Lee S."/>
            <person name="Talag J."/>
            <person name="Welchert J."/>
            <person name="Wing R.A."/>
        </authorList>
    </citation>
    <scope>NUCLEOTIDE SEQUENCE [LARGE SCALE GENOMIC DNA]</scope>
</reference>
<sequence length="221" mass="22905">MPSHPAAAWSSAADGRRHEWPDRRRRRWSAGRLERLPSSSSSGRRGSRGGTAGGEAVRALLHLHPRASPSSSGAAVVPRHPTAVLSGGGGRRGGGVVEQRPELRGTGRRSRSPRTAVHHNHPLHPCSGHLPLLSPLPVPSGGARHGPHPLLSPADDGGDAAELARSTLGRRDDDDGSGPSFLPPFSPASSGGGLAGDDRRPLARGHALSASPAMLSSPRRC</sequence>
<feature type="region of interest" description="Disordered" evidence="1">
    <location>
        <begin position="1"/>
        <end position="221"/>
    </location>
</feature>
<organism evidence="2">
    <name type="scientific">Oryza glumipatula</name>
    <dbReference type="NCBI Taxonomy" id="40148"/>
    <lineage>
        <taxon>Eukaryota</taxon>
        <taxon>Viridiplantae</taxon>
        <taxon>Streptophyta</taxon>
        <taxon>Embryophyta</taxon>
        <taxon>Tracheophyta</taxon>
        <taxon>Spermatophyta</taxon>
        <taxon>Magnoliopsida</taxon>
        <taxon>Liliopsida</taxon>
        <taxon>Poales</taxon>
        <taxon>Poaceae</taxon>
        <taxon>BOP clade</taxon>
        <taxon>Oryzoideae</taxon>
        <taxon>Oryzeae</taxon>
        <taxon>Oryzinae</taxon>
        <taxon>Oryza</taxon>
    </lineage>
</organism>